<dbReference type="Proteomes" id="UP000565785">
    <property type="component" value="Unassembled WGS sequence"/>
</dbReference>
<proteinExistence type="predicted"/>
<evidence type="ECO:0000256" key="1">
    <source>
        <dbReference type="ARBA" id="ARBA00022614"/>
    </source>
</evidence>
<protein>
    <submittedName>
        <fullName evidence="3">LRC61 protein</fullName>
    </submittedName>
</protein>
<sequence>EGTGVGITPQLLKGTTGEFALESILLLRLRGRGISRLGCLGRCLNLEWLDLSDNCIARLAPLASLRCLAVLNLARNRITRLDPLAACTNLQSLNVAGNRLRSLAGLRCLAGLQRLESLRLRDPMASLANPLCTRVPTYRAALADMLPGLRAIDGERVSGRGSELYRLCREIDTSLGRSGTTASGVGSSVVGSSEAPVAAQPWVQAGFWEPRAPRRSSIVEEAYKQFGEVLSECRELGRRADDTIAQAERALGSRPETGSFLF</sequence>
<dbReference type="AlphaFoldDB" id="A0A7L1NC55"/>
<dbReference type="SUPFAM" id="SSF52058">
    <property type="entry name" value="L domain-like"/>
    <property type="match status" value="1"/>
</dbReference>
<dbReference type="GO" id="GO:0036158">
    <property type="term" value="P:outer dynein arm assembly"/>
    <property type="evidence" value="ECO:0007669"/>
    <property type="project" value="TreeGrafter"/>
</dbReference>
<feature type="non-terminal residue" evidence="3">
    <location>
        <position position="262"/>
    </location>
</feature>
<dbReference type="PANTHER" id="PTHR18849:SF8">
    <property type="entry name" value="LEUCINE-RICH REPEAT-CONTAINING PROTEIN 61"/>
    <property type="match status" value="1"/>
</dbReference>
<dbReference type="OrthoDB" id="433501at2759"/>
<organism evidence="3 4">
    <name type="scientific">Rhinopomastus cyanomelas</name>
    <name type="common">Common scimitarbill</name>
    <dbReference type="NCBI Taxonomy" id="113115"/>
    <lineage>
        <taxon>Eukaryota</taxon>
        <taxon>Metazoa</taxon>
        <taxon>Chordata</taxon>
        <taxon>Craniata</taxon>
        <taxon>Vertebrata</taxon>
        <taxon>Euteleostomi</taxon>
        <taxon>Archelosauria</taxon>
        <taxon>Archosauria</taxon>
        <taxon>Dinosauria</taxon>
        <taxon>Saurischia</taxon>
        <taxon>Theropoda</taxon>
        <taxon>Coelurosauria</taxon>
        <taxon>Aves</taxon>
        <taxon>Neognathae</taxon>
        <taxon>Neoaves</taxon>
        <taxon>Telluraves</taxon>
        <taxon>Coraciimorphae</taxon>
        <taxon>Bucerotiformes</taxon>
        <taxon>Rhinopomastidae</taxon>
        <taxon>Rhinopomastus</taxon>
    </lineage>
</organism>
<dbReference type="PANTHER" id="PTHR18849">
    <property type="entry name" value="LEUCINE RICH REPEAT PROTEIN"/>
    <property type="match status" value="1"/>
</dbReference>
<comment type="caution">
    <text evidence="3">The sequence shown here is derived from an EMBL/GenBank/DDBJ whole genome shotgun (WGS) entry which is preliminary data.</text>
</comment>
<dbReference type="EMBL" id="VXBP01004909">
    <property type="protein sequence ID" value="NXN97421.1"/>
    <property type="molecule type" value="Genomic_DNA"/>
</dbReference>
<keyword evidence="2" id="KW-0677">Repeat</keyword>
<dbReference type="InterPro" id="IPR001611">
    <property type="entry name" value="Leu-rich_rpt"/>
</dbReference>
<keyword evidence="1" id="KW-0433">Leucine-rich repeat</keyword>
<feature type="non-terminal residue" evidence="3">
    <location>
        <position position="1"/>
    </location>
</feature>
<gene>
    <name evidence="3" type="primary">Lrrc61</name>
    <name evidence="3" type="ORF">RHICYA_R15219</name>
</gene>
<evidence type="ECO:0000313" key="4">
    <source>
        <dbReference type="Proteomes" id="UP000565785"/>
    </source>
</evidence>
<name>A0A7L1NC55_RHICY</name>
<dbReference type="GO" id="GO:0005737">
    <property type="term" value="C:cytoplasm"/>
    <property type="evidence" value="ECO:0007669"/>
    <property type="project" value="TreeGrafter"/>
</dbReference>
<dbReference type="InterPro" id="IPR032675">
    <property type="entry name" value="LRR_dom_sf"/>
</dbReference>
<evidence type="ECO:0000256" key="2">
    <source>
        <dbReference type="ARBA" id="ARBA00022737"/>
    </source>
</evidence>
<evidence type="ECO:0000313" key="3">
    <source>
        <dbReference type="EMBL" id="NXN97421.1"/>
    </source>
</evidence>
<reference evidence="3 4" key="1">
    <citation type="submission" date="2019-09" db="EMBL/GenBank/DDBJ databases">
        <title>Bird 10,000 Genomes (B10K) Project - Family phase.</title>
        <authorList>
            <person name="Zhang G."/>
        </authorList>
    </citation>
    <scope>NUCLEOTIDE SEQUENCE [LARGE SCALE GENOMIC DNA]</scope>
    <source>
        <strain evidence="3">B10K-DU-002-35</strain>
        <tissue evidence="3">Muscle</tissue>
    </source>
</reference>
<dbReference type="Pfam" id="PF14580">
    <property type="entry name" value="LRR_9"/>
    <property type="match status" value="1"/>
</dbReference>
<dbReference type="Gene3D" id="3.80.10.10">
    <property type="entry name" value="Ribonuclease Inhibitor"/>
    <property type="match status" value="1"/>
</dbReference>
<accession>A0A7L1NC55</accession>
<keyword evidence="4" id="KW-1185">Reference proteome</keyword>
<dbReference type="PROSITE" id="PS51450">
    <property type="entry name" value="LRR"/>
    <property type="match status" value="3"/>
</dbReference>